<dbReference type="PROSITE" id="PS50823">
    <property type="entry name" value="KH_TYPE_2"/>
    <property type="match status" value="1"/>
</dbReference>
<evidence type="ECO:0000256" key="4">
    <source>
        <dbReference type="ARBA" id="ARBA00023134"/>
    </source>
</evidence>
<keyword evidence="3" id="KW-0694">RNA-binding</keyword>
<dbReference type="InterPro" id="IPR027417">
    <property type="entry name" value="P-loop_NTPase"/>
</dbReference>
<sequence>MNKDKIENDFRCGYVALVGRPNMGKSTLLNHLLGQKLSITSRKPQTTRQHLLGIKTTKTEQIIYVDTPGIHENAKRAINRYMNRTAFSALDSVNVIVFLVEALKWTSEDEMVLKRIKDSDIPAVLAINKVDKIDDKNKLLPYIQELSTKMDFLEVMPISATKGINLSQLEACVREQLEVSEAFYPEDQITDRSQRFLAAELVREKLMRMLGQELPYDLTVEIEKFKEEKGRYHIHALIWVERKNQKAIVIGEKGSRLKNVGTQARQDMEKLFNKKVFLEIWVKVKEGWSDDERALQSLGYKDEL</sequence>
<dbReference type="InterPro" id="IPR004044">
    <property type="entry name" value="KH_dom_type_2"/>
</dbReference>
<dbReference type="SUPFAM" id="SSF52540">
    <property type="entry name" value="P-loop containing nucleoside triphosphate hydrolases"/>
    <property type="match status" value="1"/>
</dbReference>
<dbReference type="CDD" id="cd04163">
    <property type="entry name" value="Era"/>
    <property type="match status" value="1"/>
</dbReference>
<dbReference type="GO" id="GO:0000028">
    <property type="term" value="P:ribosomal small subunit assembly"/>
    <property type="evidence" value="ECO:0007669"/>
    <property type="project" value="TreeGrafter"/>
</dbReference>
<dbReference type="InterPro" id="IPR009019">
    <property type="entry name" value="KH_sf_prok-type"/>
</dbReference>
<dbReference type="Gene3D" id="3.30.300.20">
    <property type="match status" value="1"/>
</dbReference>
<keyword evidence="2" id="KW-0547">Nucleotide-binding</keyword>
<dbReference type="PANTHER" id="PTHR42698">
    <property type="entry name" value="GTPASE ERA"/>
    <property type="match status" value="1"/>
</dbReference>
<gene>
    <name evidence="7" type="ORF">MNBD_GAMMA25-2373</name>
</gene>
<feature type="domain" description="Era-type G" evidence="6">
    <location>
        <begin position="11"/>
        <end position="179"/>
    </location>
</feature>
<dbReference type="GO" id="GO:0005829">
    <property type="term" value="C:cytosol"/>
    <property type="evidence" value="ECO:0007669"/>
    <property type="project" value="TreeGrafter"/>
</dbReference>
<dbReference type="CDD" id="cd22534">
    <property type="entry name" value="KH-II_Era"/>
    <property type="match status" value="1"/>
</dbReference>
<comment type="similarity">
    <text evidence="1">Belongs to the TRAFAC class TrmE-Era-EngA-EngB-Septin-like GTPase superfamily. Era GTPase family.</text>
</comment>
<dbReference type="InterPro" id="IPR005662">
    <property type="entry name" value="GTPase_Era-like"/>
</dbReference>
<evidence type="ECO:0000259" key="5">
    <source>
        <dbReference type="PROSITE" id="PS50823"/>
    </source>
</evidence>
<dbReference type="Pfam" id="PF01926">
    <property type="entry name" value="MMR_HSR1"/>
    <property type="match status" value="1"/>
</dbReference>
<dbReference type="GO" id="GO:0019843">
    <property type="term" value="F:rRNA binding"/>
    <property type="evidence" value="ECO:0007669"/>
    <property type="project" value="TreeGrafter"/>
</dbReference>
<evidence type="ECO:0000259" key="6">
    <source>
        <dbReference type="PROSITE" id="PS51713"/>
    </source>
</evidence>
<keyword evidence="4" id="KW-0342">GTP-binding</keyword>
<reference evidence="7" key="1">
    <citation type="submission" date="2018-06" db="EMBL/GenBank/DDBJ databases">
        <authorList>
            <person name="Zhirakovskaya E."/>
        </authorList>
    </citation>
    <scope>NUCLEOTIDE SEQUENCE</scope>
</reference>
<dbReference type="Gene3D" id="3.40.50.300">
    <property type="entry name" value="P-loop containing nucleotide triphosphate hydrolases"/>
    <property type="match status" value="1"/>
</dbReference>
<dbReference type="InterPro" id="IPR006073">
    <property type="entry name" value="GTP-bd"/>
</dbReference>
<dbReference type="AlphaFoldDB" id="A0A3B1BBD7"/>
<evidence type="ECO:0000256" key="3">
    <source>
        <dbReference type="ARBA" id="ARBA00022884"/>
    </source>
</evidence>
<dbReference type="NCBIfam" id="NF000908">
    <property type="entry name" value="PRK00089.1"/>
    <property type="match status" value="1"/>
</dbReference>
<dbReference type="HAMAP" id="MF_00367">
    <property type="entry name" value="GTPase_Era"/>
    <property type="match status" value="1"/>
</dbReference>
<dbReference type="GO" id="GO:0005525">
    <property type="term" value="F:GTP binding"/>
    <property type="evidence" value="ECO:0007669"/>
    <property type="project" value="UniProtKB-KW"/>
</dbReference>
<dbReference type="NCBIfam" id="TIGR00231">
    <property type="entry name" value="small_GTP"/>
    <property type="match status" value="1"/>
</dbReference>
<dbReference type="SUPFAM" id="SSF54814">
    <property type="entry name" value="Prokaryotic type KH domain (KH-domain type II)"/>
    <property type="match status" value="1"/>
</dbReference>
<dbReference type="PRINTS" id="PR00326">
    <property type="entry name" value="GTP1OBG"/>
</dbReference>
<feature type="domain" description="KH type-2" evidence="5">
    <location>
        <begin position="210"/>
        <end position="286"/>
    </location>
</feature>
<name>A0A3B1BBD7_9ZZZZ</name>
<dbReference type="GO" id="GO:0043024">
    <property type="term" value="F:ribosomal small subunit binding"/>
    <property type="evidence" value="ECO:0007669"/>
    <property type="project" value="TreeGrafter"/>
</dbReference>
<evidence type="ECO:0000256" key="1">
    <source>
        <dbReference type="ARBA" id="ARBA00007921"/>
    </source>
</evidence>
<dbReference type="NCBIfam" id="TIGR00436">
    <property type="entry name" value="era"/>
    <property type="match status" value="1"/>
</dbReference>
<dbReference type="InterPro" id="IPR030388">
    <property type="entry name" value="G_ERA_dom"/>
</dbReference>
<accession>A0A3B1BBD7</accession>
<dbReference type="EMBL" id="UOFY01000034">
    <property type="protein sequence ID" value="VAX09313.1"/>
    <property type="molecule type" value="Genomic_DNA"/>
</dbReference>
<dbReference type="PANTHER" id="PTHR42698:SF1">
    <property type="entry name" value="GTPASE ERA, MITOCHONDRIAL"/>
    <property type="match status" value="1"/>
</dbReference>
<organism evidence="7">
    <name type="scientific">hydrothermal vent metagenome</name>
    <dbReference type="NCBI Taxonomy" id="652676"/>
    <lineage>
        <taxon>unclassified sequences</taxon>
        <taxon>metagenomes</taxon>
        <taxon>ecological metagenomes</taxon>
    </lineage>
</organism>
<dbReference type="PROSITE" id="PS51713">
    <property type="entry name" value="G_ERA"/>
    <property type="match status" value="1"/>
</dbReference>
<evidence type="ECO:0000256" key="2">
    <source>
        <dbReference type="ARBA" id="ARBA00022741"/>
    </source>
</evidence>
<dbReference type="Pfam" id="PF07650">
    <property type="entry name" value="KH_2"/>
    <property type="match status" value="1"/>
</dbReference>
<dbReference type="InterPro" id="IPR015946">
    <property type="entry name" value="KH_dom-like_a/b"/>
</dbReference>
<proteinExistence type="inferred from homology"/>
<evidence type="ECO:0000313" key="7">
    <source>
        <dbReference type="EMBL" id="VAX09313.1"/>
    </source>
</evidence>
<protein>
    <submittedName>
        <fullName evidence="7">GTP-binding protein Era</fullName>
    </submittedName>
</protein>
<dbReference type="FunFam" id="3.40.50.300:FF:000094">
    <property type="entry name" value="GTPase Era"/>
    <property type="match status" value="1"/>
</dbReference>
<dbReference type="InterPro" id="IPR005225">
    <property type="entry name" value="Small_GTP-bd"/>
</dbReference>
<dbReference type="FunFam" id="3.30.300.20:FF:000003">
    <property type="entry name" value="GTPase Era"/>
    <property type="match status" value="1"/>
</dbReference>